<keyword evidence="4" id="KW-0805">Transcription regulation</keyword>
<dbReference type="EMBL" id="FWWY01000001">
    <property type="protein sequence ID" value="SMC02351.1"/>
    <property type="molecule type" value="Genomic_DNA"/>
</dbReference>
<gene>
    <name evidence="12" type="ORF">SAMN00768000_0544</name>
</gene>
<evidence type="ECO:0000256" key="5">
    <source>
        <dbReference type="ARBA" id="ARBA00023125"/>
    </source>
</evidence>
<dbReference type="SMART" id="SM00862">
    <property type="entry name" value="Trans_reg_C"/>
    <property type="match status" value="1"/>
</dbReference>
<dbReference type="Gene3D" id="1.10.10.10">
    <property type="entry name" value="Winged helix-like DNA-binding domain superfamily/Winged helix DNA-binding domain"/>
    <property type="match status" value="1"/>
</dbReference>
<evidence type="ECO:0000256" key="3">
    <source>
        <dbReference type="ARBA" id="ARBA00023012"/>
    </source>
</evidence>
<dbReference type="GO" id="GO:0032993">
    <property type="term" value="C:protein-DNA complex"/>
    <property type="evidence" value="ECO:0007669"/>
    <property type="project" value="TreeGrafter"/>
</dbReference>
<evidence type="ECO:0000256" key="8">
    <source>
        <dbReference type="PROSITE-ProRule" id="PRU00169"/>
    </source>
</evidence>
<dbReference type="Gene3D" id="6.10.250.690">
    <property type="match status" value="1"/>
</dbReference>
<reference evidence="13" key="1">
    <citation type="submission" date="2017-04" db="EMBL/GenBank/DDBJ databases">
        <authorList>
            <person name="Varghese N."/>
            <person name="Submissions S."/>
        </authorList>
    </citation>
    <scope>NUCLEOTIDE SEQUENCE [LARGE SCALE GENOMIC DNA]</scope>
    <source>
        <strain evidence="13">DSM 9293</strain>
    </source>
</reference>
<dbReference type="GO" id="GO:0000156">
    <property type="term" value="F:phosphorelay response regulator activity"/>
    <property type="evidence" value="ECO:0007669"/>
    <property type="project" value="TreeGrafter"/>
</dbReference>
<dbReference type="InterPro" id="IPR039420">
    <property type="entry name" value="WalR-like"/>
</dbReference>
<evidence type="ECO:0000256" key="7">
    <source>
        <dbReference type="ARBA" id="ARBA00024867"/>
    </source>
</evidence>
<dbReference type="FunFam" id="1.10.10.10:FF:000018">
    <property type="entry name" value="DNA-binding response regulator ResD"/>
    <property type="match status" value="1"/>
</dbReference>
<feature type="modified residue" description="4-aspartylphosphate" evidence="8">
    <location>
        <position position="54"/>
    </location>
</feature>
<dbReference type="InterPro" id="IPR001867">
    <property type="entry name" value="OmpR/PhoB-type_DNA-bd"/>
</dbReference>
<dbReference type="GO" id="GO:0000976">
    <property type="term" value="F:transcription cis-regulatory region binding"/>
    <property type="evidence" value="ECO:0007669"/>
    <property type="project" value="TreeGrafter"/>
</dbReference>
<dbReference type="PANTHER" id="PTHR48111">
    <property type="entry name" value="REGULATOR OF RPOS"/>
    <property type="match status" value="1"/>
</dbReference>
<dbReference type="RefSeq" id="WP_020376417.1">
    <property type="nucleotide sequence ID" value="NZ_FWWY01000001.1"/>
</dbReference>
<proteinExistence type="predicted"/>
<name>A0A1W1W7S3_SULTA</name>
<dbReference type="Pfam" id="PF00072">
    <property type="entry name" value="Response_reg"/>
    <property type="match status" value="1"/>
</dbReference>
<dbReference type="PROSITE" id="PS50110">
    <property type="entry name" value="RESPONSE_REGULATORY"/>
    <property type="match status" value="1"/>
</dbReference>
<evidence type="ECO:0000256" key="9">
    <source>
        <dbReference type="PROSITE-ProRule" id="PRU01091"/>
    </source>
</evidence>
<dbReference type="InterPro" id="IPR001789">
    <property type="entry name" value="Sig_transdc_resp-reg_receiver"/>
</dbReference>
<dbReference type="Proteomes" id="UP000192660">
    <property type="component" value="Unassembled WGS sequence"/>
</dbReference>
<keyword evidence="2 8" id="KW-0597">Phosphoprotein</keyword>
<evidence type="ECO:0000256" key="1">
    <source>
        <dbReference type="ARBA" id="ARBA00018672"/>
    </source>
</evidence>
<accession>A0A1W1W7S3</accession>
<dbReference type="Pfam" id="PF00486">
    <property type="entry name" value="Trans_reg_C"/>
    <property type="match status" value="1"/>
</dbReference>
<dbReference type="Gene3D" id="3.40.50.2300">
    <property type="match status" value="1"/>
</dbReference>
<evidence type="ECO:0000256" key="6">
    <source>
        <dbReference type="ARBA" id="ARBA00023163"/>
    </source>
</evidence>
<evidence type="ECO:0000313" key="13">
    <source>
        <dbReference type="Proteomes" id="UP000192660"/>
    </source>
</evidence>
<feature type="domain" description="Response regulatory" evidence="10">
    <location>
        <begin position="5"/>
        <end position="118"/>
    </location>
</feature>
<keyword evidence="13" id="KW-1185">Reference proteome</keyword>
<dbReference type="GO" id="GO:0006355">
    <property type="term" value="P:regulation of DNA-templated transcription"/>
    <property type="evidence" value="ECO:0007669"/>
    <property type="project" value="InterPro"/>
</dbReference>
<dbReference type="CDD" id="cd17574">
    <property type="entry name" value="REC_OmpR"/>
    <property type="match status" value="1"/>
</dbReference>
<dbReference type="STRING" id="28034.BFX07_10165"/>
<evidence type="ECO:0000313" key="12">
    <source>
        <dbReference type="EMBL" id="SMC02351.1"/>
    </source>
</evidence>
<dbReference type="PROSITE" id="PS51755">
    <property type="entry name" value="OMPR_PHOB"/>
    <property type="match status" value="1"/>
</dbReference>
<keyword evidence="5 9" id="KW-0238">DNA-binding</keyword>
<dbReference type="SMART" id="SM00448">
    <property type="entry name" value="REC"/>
    <property type="match status" value="1"/>
</dbReference>
<dbReference type="AlphaFoldDB" id="A0A1W1W7S3"/>
<feature type="DNA-binding region" description="OmpR/PhoB-type" evidence="9">
    <location>
        <begin position="126"/>
        <end position="223"/>
    </location>
</feature>
<keyword evidence="3" id="KW-0902">Two-component regulatory system</keyword>
<evidence type="ECO:0000256" key="2">
    <source>
        <dbReference type="ARBA" id="ARBA00022553"/>
    </source>
</evidence>
<evidence type="ECO:0000256" key="4">
    <source>
        <dbReference type="ARBA" id="ARBA00023015"/>
    </source>
</evidence>
<evidence type="ECO:0000259" key="10">
    <source>
        <dbReference type="PROSITE" id="PS50110"/>
    </source>
</evidence>
<dbReference type="CDD" id="cd00383">
    <property type="entry name" value="trans_reg_C"/>
    <property type="match status" value="1"/>
</dbReference>
<protein>
    <recommendedName>
        <fullName evidence="1">Stage 0 sporulation protein A homolog</fullName>
    </recommendedName>
</protein>
<dbReference type="InterPro" id="IPR011006">
    <property type="entry name" value="CheY-like_superfamily"/>
</dbReference>
<organism evidence="12 13">
    <name type="scientific">Sulfobacillus thermosulfidooxidans (strain DSM 9293 / VKM B-1269 / AT-1)</name>
    <dbReference type="NCBI Taxonomy" id="929705"/>
    <lineage>
        <taxon>Bacteria</taxon>
        <taxon>Bacillati</taxon>
        <taxon>Bacillota</taxon>
        <taxon>Clostridia</taxon>
        <taxon>Eubacteriales</taxon>
        <taxon>Clostridiales Family XVII. Incertae Sedis</taxon>
        <taxon>Sulfobacillus</taxon>
    </lineage>
</organism>
<keyword evidence="6" id="KW-0804">Transcription</keyword>
<evidence type="ECO:0000259" key="11">
    <source>
        <dbReference type="PROSITE" id="PS51755"/>
    </source>
</evidence>
<dbReference type="SUPFAM" id="SSF52172">
    <property type="entry name" value="CheY-like"/>
    <property type="match status" value="1"/>
</dbReference>
<dbReference type="PANTHER" id="PTHR48111:SF1">
    <property type="entry name" value="TWO-COMPONENT RESPONSE REGULATOR ORR33"/>
    <property type="match status" value="1"/>
</dbReference>
<comment type="function">
    <text evidence="7">May play the central regulatory role in sporulation. It may be an element of the effector pathway responsible for the activation of sporulation genes in response to nutritional stress. Spo0A may act in concert with spo0H (a sigma factor) to control the expression of some genes that are critical to the sporulation process.</text>
</comment>
<dbReference type="OrthoDB" id="9790454at2"/>
<feature type="domain" description="OmpR/PhoB-type" evidence="11">
    <location>
        <begin position="126"/>
        <end position="223"/>
    </location>
</feature>
<sequence>MDTHRILVVDDEEVIRDVLQIGLSHRGFQVLTCQDSEEALQKVGSFKPHAAVIDVMMPGEDGFQLSRKLRQDPHLFILMLTARDAVSDRILGLEGGADDYVIKPFDFDELVARLRAGLRRVHQDQNHDLKFGPLKMDDASHKVFLNDDPVNLTAKEYELLRYLLLNPGVVLSKIQILQHVWGYDYPGDDNLVEVHISSLREKLQDRTKKLIQTVRGFGYRLGS</sequence>
<dbReference type="GO" id="GO:0005829">
    <property type="term" value="C:cytosol"/>
    <property type="evidence" value="ECO:0007669"/>
    <property type="project" value="TreeGrafter"/>
</dbReference>
<dbReference type="InterPro" id="IPR036388">
    <property type="entry name" value="WH-like_DNA-bd_sf"/>
</dbReference>